<name>A0A431VVV8_9DEIO</name>
<proteinExistence type="predicted"/>
<organism evidence="2 3">
    <name type="scientific">Deinococcus radiophilus</name>
    <dbReference type="NCBI Taxonomy" id="32062"/>
    <lineage>
        <taxon>Bacteria</taxon>
        <taxon>Thermotogati</taxon>
        <taxon>Deinococcota</taxon>
        <taxon>Deinococci</taxon>
        <taxon>Deinococcales</taxon>
        <taxon>Deinococcaceae</taxon>
        <taxon>Deinococcus</taxon>
    </lineage>
</organism>
<feature type="transmembrane region" description="Helical" evidence="1">
    <location>
        <begin position="104"/>
        <end position="133"/>
    </location>
</feature>
<dbReference type="EMBL" id="RXPE01000011">
    <property type="protein sequence ID" value="RTR27300.1"/>
    <property type="molecule type" value="Genomic_DNA"/>
</dbReference>
<keyword evidence="3" id="KW-1185">Reference proteome</keyword>
<evidence type="ECO:0000313" key="3">
    <source>
        <dbReference type="Proteomes" id="UP000277766"/>
    </source>
</evidence>
<keyword evidence="1" id="KW-0472">Membrane</keyword>
<dbReference type="RefSeq" id="WP_126352045.1">
    <property type="nucleotide sequence ID" value="NZ_CP086380.1"/>
</dbReference>
<feature type="transmembrane region" description="Helical" evidence="1">
    <location>
        <begin position="74"/>
        <end position="92"/>
    </location>
</feature>
<keyword evidence="1" id="KW-0812">Transmembrane</keyword>
<dbReference type="Proteomes" id="UP000277766">
    <property type="component" value="Unassembled WGS sequence"/>
</dbReference>
<sequence length="143" mass="16194">MTMPETSPSLQPQRPVPEQLKWLTIPLLVELISNAIALLLLPFTQEQLVSRVQATLTEMGMTDIQLTPQLLQSTLWTTFFMLMALTLLLYYVREGVKAGKGWAWVMTLLVAVFSLFNVPFGPIISLALFYGAFRPEVRAYFGR</sequence>
<comment type="caution">
    <text evidence="2">The sequence shown here is derived from an EMBL/GenBank/DDBJ whole genome shotgun (WGS) entry which is preliminary data.</text>
</comment>
<accession>A0A431VVV8</accession>
<reference evidence="2 3" key="1">
    <citation type="submission" date="2018-12" db="EMBL/GenBank/DDBJ databases">
        <title>Deinococcus radiophilus ATCC 27603 genome sequencing and assembly.</title>
        <authorList>
            <person name="Maclea K.S."/>
            <person name="Maynard C.R."/>
        </authorList>
    </citation>
    <scope>NUCLEOTIDE SEQUENCE [LARGE SCALE GENOMIC DNA]</scope>
    <source>
        <strain evidence="2 3">ATCC 27603</strain>
    </source>
</reference>
<evidence type="ECO:0000313" key="2">
    <source>
        <dbReference type="EMBL" id="RTR27300.1"/>
    </source>
</evidence>
<keyword evidence="1" id="KW-1133">Transmembrane helix</keyword>
<evidence type="ECO:0000256" key="1">
    <source>
        <dbReference type="SAM" id="Phobius"/>
    </source>
</evidence>
<dbReference type="AlphaFoldDB" id="A0A431VVV8"/>
<dbReference type="OrthoDB" id="69414at2"/>
<protein>
    <submittedName>
        <fullName evidence="2">Uncharacterized protein</fullName>
    </submittedName>
</protein>
<gene>
    <name evidence="2" type="ORF">EJ104_07035</name>
</gene>
<feature type="transmembrane region" description="Helical" evidence="1">
    <location>
        <begin position="20"/>
        <end position="41"/>
    </location>
</feature>